<dbReference type="Pfam" id="PF07686">
    <property type="entry name" value="V-set"/>
    <property type="match status" value="1"/>
</dbReference>
<dbReference type="InterPro" id="IPR007110">
    <property type="entry name" value="Ig-like_dom"/>
</dbReference>
<dbReference type="InterPro" id="IPR052314">
    <property type="entry name" value="Immune_rcpt_domain"/>
</dbReference>
<dbReference type="SUPFAM" id="SSF48726">
    <property type="entry name" value="Immunoglobulin"/>
    <property type="match status" value="1"/>
</dbReference>
<evidence type="ECO:0000256" key="3">
    <source>
        <dbReference type="ARBA" id="ARBA00023319"/>
    </source>
</evidence>
<evidence type="ECO:0000259" key="5">
    <source>
        <dbReference type="PROSITE" id="PS50835"/>
    </source>
</evidence>
<evidence type="ECO:0000313" key="7">
    <source>
        <dbReference type="Proteomes" id="UP000551823"/>
    </source>
</evidence>
<dbReference type="PANTHER" id="PTHR16423">
    <property type="entry name" value="TREM-LIKE TRANSCRIPT PROTEIN"/>
    <property type="match status" value="1"/>
</dbReference>
<dbReference type="AlphaFoldDB" id="A0A7L4CAV1"/>
<dbReference type="InterPro" id="IPR013106">
    <property type="entry name" value="Ig_V-set"/>
</dbReference>
<dbReference type="SMART" id="SM00406">
    <property type="entry name" value="IGv"/>
    <property type="match status" value="1"/>
</dbReference>
<keyword evidence="3" id="KW-0393">Immunoglobulin domain</keyword>
<feature type="non-terminal residue" evidence="6">
    <location>
        <position position="247"/>
    </location>
</feature>
<feature type="domain" description="Ig-like" evidence="5">
    <location>
        <begin position="1"/>
        <end position="96"/>
    </location>
</feature>
<feature type="non-terminal residue" evidence="6">
    <location>
        <position position="1"/>
    </location>
</feature>
<dbReference type="Proteomes" id="UP000551823">
    <property type="component" value="Unassembled WGS sequence"/>
</dbReference>
<gene>
    <name evidence="6" type="primary">Treml1</name>
    <name evidence="6" type="ORF">NYCLEU_R01742</name>
</gene>
<keyword evidence="4" id="KW-1133">Transmembrane helix</keyword>
<keyword evidence="7" id="KW-1185">Reference proteome</keyword>
<dbReference type="GO" id="GO:0038023">
    <property type="term" value="F:signaling receptor activity"/>
    <property type="evidence" value="ECO:0007669"/>
    <property type="project" value="TreeGrafter"/>
</dbReference>
<keyword evidence="4" id="KW-0812">Transmembrane</keyword>
<dbReference type="GO" id="GO:0009986">
    <property type="term" value="C:cell surface"/>
    <property type="evidence" value="ECO:0007669"/>
    <property type="project" value="TreeGrafter"/>
</dbReference>
<name>A0A7L4CAV1_9AVES</name>
<comment type="caution">
    <text evidence="6">The sequence shown here is derived from an EMBL/GenBank/DDBJ whole genome shotgun (WGS) entry which is preliminary data.</text>
</comment>
<evidence type="ECO:0000256" key="4">
    <source>
        <dbReference type="SAM" id="Phobius"/>
    </source>
</evidence>
<dbReference type="PANTHER" id="PTHR16423:SF6">
    <property type="entry name" value="TRIGGERING RECEPTOR EXPRESSED ON MYELOID CELLS 2-RELATED"/>
    <property type="match status" value="1"/>
</dbReference>
<keyword evidence="2" id="KW-1015">Disulfide bond</keyword>
<proteinExistence type="predicted"/>
<reference evidence="6 7" key="1">
    <citation type="submission" date="2019-09" db="EMBL/GenBank/DDBJ databases">
        <title>Bird 10,000 Genomes (B10K) Project - Family phase.</title>
        <authorList>
            <person name="Zhang G."/>
        </authorList>
    </citation>
    <scope>NUCLEOTIDE SEQUENCE [LARGE SCALE GENOMIC DNA]</scope>
    <source>
        <strain evidence="6">B10K-DU-005-01</strain>
    </source>
</reference>
<feature type="transmembrane region" description="Helical" evidence="4">
    <location>
        <begin position="133"/>
        <end position="156"/>
    </location>
</feature>
<evidence type="ECO:0000256" key="2">
    <source>
        <dbReference type="ARBA" id="ARBA00023157"/>
    </source>
</evidence>
<dbReference type="InterPro" id="IPR036179">
    <property type="entry name" value="Ig-like_dom_sf"/>
</dbReference>
<dbReference type="InterPro" id="IPR013783">
    <property type="entry name" value="Ig-like_fold"/>
</dbReference>
<sequence>EGRTLSIQCPYTAQADQQLKVWCRVREGQCEPLVGTVYQTRYPERNWATKGKVTIEDDLTNRTVSITMTNLQAEDSDTYACAFHSYSGYVPLKTISLTVFKESAGTTLSGTAGKSQPNPSGNTPALRSNLNTFILLSVILSALFILALISSIALYVRQRKQRRGSRQAEDIYDKPEDIAQLDSTERMESPQDDSKDLNYVTLNFKSRLSFEDPLYCNVEPSQTRRKPEDENVEYAIIAFKQLPTNDK</sequence>
<dbReference type="PROSITE" id="PS50835">
    <property type="entry name" value="IG_LIKE"/>
    <property type="match status" value="1"/>
</dbReference>
<evidence type="ECO:0000256" key="1">
    <source>
        <dbReference type="ARBA" id="ARBA00022729"/>
    </source>
</evidence>
<dbReference type="EMBL" id="VZZU01001619">
    <property type="protein sequence ID" value="NXW47159.1"/>
    <property type="molecule type" value="Genomic_DNA"/>
</dbReference>
<accession>A0A7L4CAV1</accession>
<evidence type="ECO:0000313" key="6">
    <source>
        <dbReference type="EMBL" id="NXW47159.1"/>
    </source>
</evidence>
<keyword evidence="1" id="KW-0732">Signal</keyword>
<dbReference type="Gene3D" id="2.60.40.10">
    <property type="entry name" value="Immunoglobulins"/>
    <property type="match status" value="1"/>
</dbReference>
<keyword evidence="4" id="KW-0472">Membrane</keyword>
<organism evidence="6 7">
    <name type="scientific">Nyctiprogne leucopyga</name>
    <dbReference type="NCBI Taxonomy" id="382315"/>
    <lineage>
        <taxon>Eukaryota</taxon>
        <taxon>Metazoa</taxon>
        <taxon>Chordata</taxon>
        <taxon>Craniata</taxon>
        <taxon>Vertebrata</taxon>
        <taxon>Euteleostomi</taxon>
        <taxon>Archelosauria</taxon>
        <taxon>Archosauria</taxon>
        <taxon>Dinosauria</taxon>
        <taxon>Saurischia</taxon>
        <taxon>Theropoda</taxon>
        <taxon>Coelurosauria</taxon>
        <taxon>Aves</taxon>
        <taxon>Neognathae</taxon>
        <taxon>Neoaves</taxon>
        <taxon>Strisores</taxon>
        <taxon>Caprimulgiformes</taxon>
        <taxon>Caprimulgidae</taxon>
        <taxon>Chordeilinae</taxon>
        <taxon>Nyctiprogne</taxon>
    </lineage>
</organism>
<protein>
    <submittedName>
        <fullName evidence="6">TRML1 protein</fullName>
    </submittedName>
</protein>